<accession>A0A5M3ZCJ3</accession>
<proteinExistence type="predicted"/>
<dbReference type="EMBL" id="BLJY01000013">
    <property type="protein sequence ID" value="GFF20957.1"/>
    <property type="molecule type" value="Genomic_DNA"/>
</dbReference>
<dbReference type="OrthoDB" id="3508621at2759"/>
<organism evidence="1 2">
    <name type="scientific">Aspergillus terreus</name>
    <dbReference type="NCBI Taxonomy" id="33178"/>
    <lineage>
        <taxon>Eukaryota</taxon>
        <taxon>Fungi</taxon>
        <taxon>Dikarya</taxon>
        <taxon>Ascomycota</taxon>
        <taxon>Pezizomycotina</taxon>
        <taxon>Eurotiomycetes</taxon>
        <taxon>Eurotiomycetidae</taxon>
        <taxon>Eurotiales</taxon>
        <taxon>Aspergillaceae</taxon>
        <taxon>Aspergillus</taxon>
        <taxon>Aspergillus subgen. Circumdati</taxon>
    </lineage>
</organism>
<evidence type="ECO:0000313" key="2">
    <source>
        <dbReference type="Proteomes" id="UP000452235"/>
    </source>
</evidence>
<name>A0A5M3ZCJ3_ASPTE</name>
<sequence length="179" mass="19771">MSAFSGLPKNLEVLGGLQPGAKDDKPRRIDVRPVRLGLITWLIAVIGVPPAVNVDARSARLHLRADFGHKARITAIRMIAKAHHEPQPIKAAMDEAATAIAWVKEFPDKELRRVLISQDDASVSLTFPKFDVTWTKYIECGTQHAAGVMEMVKYGPWDIRVAEHTEELAIIVLALAHEA</sequence>
<dbReference type="AlphaFoldDB" id="A0A5M3ZCJ3"/>
<gene>
    <name evidence="1" type="ORF">ATEIFO6365_0013029100</name>
</gene>
<evidence type="ECO:0000313" key="1">
    <source>
        <dbReference type="EMBL" id="GFF20957.1"/>
    </source>
</evidence>
<reference evidence="1 2" key="1">
    <citation type="submission" date="2020-01" db="EMBL/GenBank/DDBJ databases">
        <title>Aspergillus terreus IFO 6365 whole genome shotgun sequence.</title>
        <authorList>
            <person name="Kanamasa S."/>
            <person name="Takahashi H."/>
        </authorList>
    </citation>
    <scope>NUCLEOTIDE SEQUENCE [LARGE SCALE GENOMIC DNA]</scope>
    <source>
        <strain evidence="1 2">IFO 6365</strain>
    </source>
</reference>
<dbReference type="Proteomes" id="UP000452235">
    <property type="component" value="Unassembled WGS sequence"/>
</dbReference>
<keyword evidence="2" id="KW-1185">Reference proteome</keyword>
<protein>
    <submittedName>
        <fullName evidence="1">Uncharacterized protein</fullName>
    </submittedName>
</protein>
<comment type="caution">
    <text evidence="1">The sequence shown here is derived from an EMBL/GenBank/DDBJ whole genome shotgun (WGS) entry which is preliminary data.</text>
</comment>